<accession>A0AAU6WL08</accession>
<dbReference type="AlphaFoldDB" id="A0AAU6WL08"/>
<name>A0AAU6WL08_9FLAO</name>
<proteinExistence type="predicted"/>
<reference evidence="1 2" key="1">
    <citation type="submission" date="2024-04" db="EMBL/GenBank/DDBJ databases">
        <title>Genome sequencing and assembly of rice foliar adapted Chryseobacterium endophyticum OsEnb-ALM-A6.</title>
        <authorList>
            <person name="Kumar S."/>
            <person name="Javed M."/>
            <person name="Chouhan V."/>
            <person name="Charishma K."/>
            <person name="Patel A."/>
            <person name="Kumar M."/>
            <person name="Sahu K.P."/>
            <person name="Kumar A."/>
        </authorList>
    </citation>
    <scope>NUCLEOTIDE SEQUENCE [LARGE SCALE GENOMIC DNA]</scope>
    <source>
        <strain evidence="1 2">OsEnb-ALM-A6</strain>
    </source>
</reference>
<organism evidence="1 2">
    <name type="scientific">Chryseobacterium endophyticum</name>
    <dbReference type="NCBI Taxonomy" id="1854762"/>
    <lineage>
        <taxon>Bacteria</taxon>
        <taxon>Pseudomonadati</taxon>
        <taxon>Bacteroidota</taxon>
        <taxon>Flavobacteriia</taxon>
        <taxon>Flavobacteriales</taxon>
        <taxon>Weeksellaceae</taxon>
        <taxon>Chryseobacterium group</taxon>
        <taxon>Chryseobacterium</taxon>
    </lineage>
</organism>
<keyword evidence="2" id="KW-1185">Reference proteome</keyword>
<gene>
    <name evidence="1" type="ORF">AAFP95_18320</name>
</gene>
<protein>
    <submittedName>
        <fullName evidence="1">Uncharacterized protein</fullName>
    </submittedName>
</protein>
<dbReference type="EMBL" id="CP154834">
    <property type="protein sequence ID" value="XAO73652.1"/>
    <property type="molecule type" value="Genomic_DNA"/>
</dbReference>
<sequence>MVEKAALLILEIDADLIVVLIENIGNTQAKGTGFFRTFIFTPRSMKELARAR</sequence>
<evidence type="ECO:0000313" key="1">
    <source>
        <dbReference type="EMBL" id="XAO73652.1"/>
    </source>
</evidence>
<dbReference type="Proteomes" id="UP001463665">
    <property type="component" value="Chromosome"/>
</dbReference>
<dbReference type="RefSeq" id="WP_345766068.1">
    <property type="nucleotide sequence ID" value="NZ_CP154834.1"/>
</dbReference>
<evidence type="ECO:0000313" key="2">
    <source>
        <dbReference type="Proteomes" id="UP001463665"/>
    </source>
</evidence>